<proteinExistence type="predicted"/>
<evidence type="ECO:0000313" key="1">
    <source>
        <dbReference type="EMBL" id="KGX83930.1"/>
    </source>
</evidence>
<protein>
    <submittedName>
        <fullName evidence="1">Uncharacterized protein</fullName>
    </submittedName>
</protein>
<evidence type="ECO:0000313" key="2">
    <source>
        <dbReference type="Proteomes" id="UP000030403"/>
    </source>
</evidence>
<accession>A0A0A5FYQ0</accession>
<sequence length="59" mass="6571">MTFIVLSPSSTLTEHSRLGRFIHVTNAEVDLLPIFGQVYKGGTARPSRPFMGWGGFLYI</sequence>
<organism evidence="1 2">
    <name type="scientific">Pontibacillus marinus BH030004 = DSM 16465</name>
    <dbReference type="NCBI Taxonomy" id="1385511"/>
    <lineage>
        <taxon>Bacteria</taxon>
        <taxon>Bacillati</taxon>
        <taxon>Bacillota</taxon>
        <taxon>Bacilli</taxon>
        <taxon>Bacillales</taxon>
        <taxon>Bacillaceae</taxon>
        <taxon>Pontibacillus</taxon>
    </lineage>
</organism>
<keyword evidence="2" id="KW-1185">Reference proteome</keyword>
<dbReference type="STRING" id="1385511.GCA_000425225_00966"/>
<dbReference type="Proteomes" id="UP000030403">
    <property type="component" value="Unassembled WGS sequence"/>
</dbReference>
<reference evidence="1 2" key="1">
    <citation type="submission" date="2013-08" db="EMBL/GenBank/DDBJ databases">
        <authorList>
            <person name="Huang J."/>
            <person name="Wang G."/>
        </authorList>
    </citation>
    <scope>NUCLEOTIDE SEQUENCE [LARGE SCALE GENOMIC DNA]</scope>
    <source>
        <strain evidence="1 2">BH030004</strain>
    </source>
</reference>
<gene>
    <name evidence="1" type="ORF">N783_20505</name>
</gene>
<dbReference type="AlphaFoldDB" id="A0A0A5FYQ0"/>
<comment type="caution">
    <text evidence="1">The sequence shown here is derived from an EMBL/GenBank/DDBJ whole genome shotgun (WGS) entry which is preliminary data.</text>
</comment>
<name>A0A0A5FYQ0_9BACI</name>
<dbReference type="EMBL" id="AVPF01000075">
    <property type="protein sequence ID" value="KGX83930.1"/>
    <property type="molecule type" value="Genomic_DNA"/>
</dbReference>